<accession>X1CX90</accession>
<sequence>MEEHGMYLNGDFPEDYEMWLRWLDQGVKIAKLPGIVLDWHDSEQRLTRTDPIYSDKSFYEIKSRYLAKWLEEHNPFHPNVAIWGASRISRRRARILEQHGIRIHTYIDTKSSRQIEKKVIYYQDLPEAGSCFVLTYIRQMNNRERIQEFLEGRGYVDGVNYLLVS</sequence>
<name>X1CX90_9ZZZZ</name>
<dbReference type="AlphaFoldDB" id="X1CX90"/>
<gene>
    <name evidence="1" type="ORF">S01H4_51201</name>
</gene>
<evidence type="ECO:0000313" key="1">
    <source>
        <dbReference type="EMBL" id="GAG97547.1"/>
    </source>
</evidence>
<comment type="caution">
    <text evidence="1">The sequence shown here is derived from an EMBL/GenBank/DDBJ whole genome shotgun (WGS) entry which is preliminary data.</text>
</comment>
<organism evidence="1">
    <name type="scientific">marine sediment metagenome</name>
    <dbReference type="NCBI Taxonomy" id="412755"/>
    <lineage>
        <taxon>unclassified sequences</taxon>
        <taxon>metagenomes</taxon>
        <taxon>ecological metagenomes</taxon>
    </lineage>
</organism>
<dbReference type="EMBL" id="BART01029136">
    <property type="protein sequence ID" value="GAG97547.1"/>
    <property type="molecule type" value="Genomic_DNA"/>
</dbReference>
<reference evidence="1" key="1">
    <citation type="journal article" date="2014" name="Front. Microbiol.">
        <title>High frequency of phylogenetically diverse reductive dehalogenase-homologous genes in deep subseafloor sedimentary metagenomes.</title>
        <authorList>
            <person name="Kawai M."/>
            <person name="Futagami T."/>
            <person name="Toyoda A."/>
            <person name="Takaki Y."/>
            <person name="Nishi S."/>
            <person name="Hori S."/>
            <person name="Arai W."/>
            <person name="Tsubouchi T."/>
            <person name="Morono Y."/>
            <person name="Uchiyama I."/>
            <person name="Ito T."/>
            <person name="Fujiyama A."/>
            <person name="Inagaki F."/>
            <person name="Takami H."/>
        </authorList>
    </citation>
    <scope>NUCLEOTIDE SEQUENCE</scope>
    <source>
        <strain evidence="1">Expedition CK06-06</strain>
    </source>
</reference>
<protein>
    <submittedName>
        <fullName evidence="1">Uncharacterized protein</fullName>
    </submittedName>
</protein>
<proteinExistence type="predicted"/>